<evidence type="ECO:0008006" key="2">
    <source>
        <dbReference type="Google" id="ProtNLM"/>
    </source>
</evidence>
<dbReference type="SUPFAM" id="SSF56281">
    <property type="entry name" value="Metallo-hydrolase/oxidoreductase"/>
    <property type="match status" value="1"/>
</dbReference>
<dbReference type="EMBL" id="BARS01031465">
    <property type="protein sequence ID" value="GAG18427.1"/>
    <property type="molecule type" value="Genomic_DNA"/>
</dbReference>
<name>X0W549_9ZZZZ</name>
<dbReference type="PANTHER" id="PTHR43546:SF8">
    <property type="entry name" value="METALLO-BETA-LACTAMASE DOMAIN-CONTAINING PROTEIN"/>
    <property type="match status" value="1"/>
</dbReference>
<sequence length="191" mass="21607">MVISVKWLGHASFKIKGKNKTIYIDPYMGDYDEKADLILITHSHYDHCDPIKVKTTLKNEGLVIAPTDCNRKITGKIKSLSLGEQILIEKIEIKAVKAYNYKRFKVPGKPFHPKDLGVGYLIKLNGKIIYHAGDTDFIPEMKELKNIYLALIPSGGTYTMDNVEAAEATLRINPKIVIPMHIWNEEGRIQA</sequence>
<comment type="caution">
    <text evidence="1">The sequence shown here is derived from an EMBL/GenBank/DDBJ whole genome shotgun (WGS) entry which is preliminary data.</text>
</comment>
<dbReference type="Gene3D" id="3.60.15.10">
    <property type="entry name" value="Ribonuclease Z/Hydroxyacylglutathione hydrolase-like"/>
    <property type="match status" value="1"/>
</dbReference>
<protein>
    <recommendedName>
        <fullName evidence="2">Metallo-beta-lactamase domain-containing protein</fullName>
    </recommendedName>
</protein>
<dbReference type="Pfam" id="PF13483">
    <property type="entry name" value="Lactamase_B_3"/>
    <property type="match status" value="1"/>
</dbReference>
<dbReference type="PANTHER" id="PTHR43546">
    <property type="entry name" value="UPF0173 METAL-DEPENDENT HYDROLASE MJ1163-RELATED"/>
    <property type="match status" value="1"/>
</dbReference>
<feature type="non-terminal residue" evidence="1">
    <location>
        <position position="191"/>
    </location>
</feature>
<accession>X0W549</accession>
<proteinExistence type="predicted"/>
<reference evidence="1" key="1">
    <citation type="journal article" date="2014" name="Front. Microbiol.">
        <title>High frequency of phylogenetically diverse reductive dehalogenase-homologous genes in deep subseafloor sedimentary metagenomes.</title>
        <authorList>
            <person name="Kawai M."/>
            <person name="Futagami T."/>
            <person name="Toyoda A."/>
            <person name="Takaki Y."/>
            <person name="Nishi S."/>
            <person name="Hori S."/>
            <person name="Arai W."/>
            <person name="Tsubouchi T."/>
            <person name="Morono Y."/>
            <person name="Uchiyama I."/>
            <person name="Ito T."/>
            <person name="Fujiyama A."/>
            <person name="Inagaki F."/>
            <person name="Takami H."/>
        </authorList>
    </citation>
    <scope>NUCLEOTIDE SEQUENCE</scope>
    <source>
        <strain evidence="1">Expedition CK06-06</strain>
    </source>
</reference>
<dbReference type="InterPro" id="IPR050114">
    <property type="entry name" value="UPF0173_UPF0282_UlaG_hydrolase"/>
</dbReference>
<gene>
    <name evidence="1" type="ORF">S01H1_48961</name>
</gene>
<evidence type="ECO:0000313" key="1">
    <source>
        <dbReference type="EMBL" id="GAG18427.1"/>
    </source>
</evidence>
<dbReference type="AlphaFoldDB" id="X0W549"/>
<dbReference type="InterPro" id="IPR036866">
    <property type="entry name" value="RibonucZ/Hydroxyglut_hydro"/>
</dbReference>
<organism evidence="1">
    <name type="scientific">marine sediment metagenome</name>
    <dbReference type="NCBI Taxonomy" id="412755"/>
    <lineage>
        <taxon>unclassified sequences</taxon>
        <taxon>metagenomes</taxon>
        <taxon>ecological metagenomes</taxon>
    </lineage>
</organism>